<feature type="domain" description="Enolpyruvate transferase" evidence="8">
    <location>
        <begin position="63"/>
        <end position="397"/>
    </location>
</feature>
<dbReference type="EMBL" id="CP060139">
    <property type="protein sequence ID" value="QNR25315.1"/>
    <property type="molecule type" value="Genomic_DNA"/>
</dbReference>
<feature type="binding site" evidence="7">
    <location>
        <position position="324"/>
    </location>
    <ligand>
        <name>phosphoenolpyruvate</name>
        <dbReference type="ChEBI" id="CHEBI:58702"/>
    </ligand>
</feature>
<keyword evidence="3 7" id="KW-0028">Amino-acid biosynthesis</keyword>
<dbReference type="InterPro" id="IPR013792">
    <property type="entry name" value="RNA3'P_cycl/enolpyr_Trfase_a/b"/>
</dbReference>
<feature type="binding site" evidence="7">
    <location>
        <position position="366"/>
    </location>
    <ligand>
        <name>phosphoenolpyruvate</name>
        <dbReference type="ChEBI" id="CHEBI:58702"/>
    </ligand>
</feature>
<evidence type="ECO:0000256" key="6">
    <source>
        <dbReference type="ARBA" id="ARBA00044633"/>
    </source>
</evidence>
<evidence type="ECO:0000313" key="10">
    <source>
        <dbReference type="Proteomes" id="UP000516305"/>
    </source>
</evidence>
<feature type="binding site" evidence="7">
    <location>
        <position position="149"/>
    </location>
    <ligand>
        <name>3-phosphoshikimate</name>
        <dbReference type="ChEBI" id="CHEBI:145989"/>
    </ligand>
</feature>
<sequence>MTKLRLSHPSGIVRGRIQLPGSKSESNRFLILKALYAPEMQLSGLSDSKDSEILQQLLASYPNQKELNAGDAGTAMRFFTAFLATQKGEWILDGSERMRERPIAPLVKALSDLGAEIEYLEKQGFPPLKIKGRKLKGGLLHIDASLSSQYLSALMMIAPSLEQGLEMRWAGQPVSMPYIYLTANCMRRMGFKVFVLGNEVRIPAQTELDFPKQMTVEPDWSAASYWLAMAALAQEAEIYLPGFRQFSMQGDSIVAQLMAPLGVDQTFIGSGIRIHKAEALPIPTQINLLDTPDLSQTLIPAYAAKGHSVQFTGLQTLRIKETDRIAALQKELQKFGQQSEVGKDFLHLKGGFQTSLQSIATYGDHRMAMGFAALALLHPIEIENPEVVGKSYPAFWEHCKVLGFELEEF</sequence>
<feature type="binding site" evidence="7">
    <location>
        <position position="390"/>
    </location>
    <ligand>
        <name>phosphoenolpyruvate</name>
        <dbReference type="ChEBI" id="CHEBI:58702"/>
    </ligand>
</feature>
<dbReference type="Gene3D" id="3.65.10.10">
    <property type="entry name" value="Enolpyruvate transferase domain"/>
    <property type="match status" value="2"/>
</dbReference>
<dbReference type="InterPro" id="IPR006264">
    <property type="entry name" value="EPSP_synthase"/>
</dbReference>
<dbReference type="GO" id="GO:0008652">
    <property type="term" value="P:amino acid biosynthetic process"/>
    <property type="evidence" value="ECO:0007669"/>
    <property type="project" value="UniProtKB-KW"/>
</dbReference>
<evidence type="ECO:0000256" key="1">
    <source>
        <dbReference type="ARBA" id="ARBA00004811"/>
    </source>
</evidence>
<dbReference type="PANTHER" id="PTHR21090">
    <property type="entry name" value="AROM/DEHYDROQUINATE SYNTHASE"/>
    <property type="match status" value="1"/>
</dbReference>
<comment type="subunit">
    <text evidence="7">Monomer.</text>
</comment>
<dbReference type="UniPathway" id="UPA00053">
    <property type="reaction ID" value="UER00089"/>
</dbReference>
<protein>
    <recommendedName>
        <fullName evidence="7">3-phosphoshikimate 1-carboxyvinyltransferase</fullName>
        <ecNumber evidence="7">2.5.1.19</ecNumber>
    </recommendedName>
    <alternativeName>
        <fullName evidence="7">5-enolpyruvylshikimate-3-phosphate synthase</fullName>
        <shortName evidence="7">EPSP synthase</shortName>
        <shortName evidence="7">EPSPS</shortName>
    </alternativeName>
</protein>
<feature type="binding site" evidence="7">
    <location>
        <position position="24"/>
    </location>
    <ligand>
        <name>3-phosphoshikimate</name>
        <dbReference type="ChEBI" id="CHEBI:145989"/>
    </ligand>
</feature>
<dbReference type="GO" id="GO:0005737">
    <property type="term" value="C:cytoplasm"/>
    <property type="evidence" value="ECO:0007669"/>
    <property type="project" value="UniProtKB-SubCell"/>
</dbReference>
<feature type="binding site" evidence="7">
    <location>
        <position position="175"/>
    </location>
    <ligand>
        <name>3-phosphoshikimate</name>
        <dbReference type="ChEBI" id="CHEBI:145989"/>
    </ligand>
</feature>
<feature type="binding site" evidence="7">
    <location>
        <position position="147"/>
    </location>
    <ligand>
        <name>3-phosphoshikimate</name>
        <dbReference type="ChEBI" id="CHEBI:145989"/>
    </ligand>
</feature>
<feature type="binding site" evidence="7">
    <location>
        <position position="73"/>
    </location>
    <ligand>
        <name>phosphoenolpyruvate</name>
        <dbReference type="ChEBI" id="CHEBI:58702"/>
    </ligand>
</feature>
<comment type="similarity">
    <text evidence="2 7">Belongs to the EPSP synthase family.</text>
</comment>
<comment type="catalytic activity">
    <reaction evidence="6">
        <text>3-phosphoshikimate + phosphoenolpyruvate = 5-O-(1-carboxyvinyl)-3-phosphoshikimate + phosphate</text>
        <dbReference type="Rhea" id="RHEA:21256"/>
        <dbReference type="ChEBI" id="CHEBI:43474"/>
        <dbReference type="ChEBI" id="CHEBI:57701"/>
        <dbReference type="ChEBI" id="CHEBI:58702"/>
        <dbReference type="ChEBI" id="CHEBI:145989"/>
        <dbReference type="EC" id="2.5.1.19"/>
    </reaction>
    <physiologicalReaction direction="left-to-right" evidence="6">
        <dbReference type="Rhea" id="RHEA:21257"/>
    </physiologicalReaction>
</comment>
<dbReference type="RefSeq" id="WP_210759843.1">
    <property type="nucleotide sequence ID" value="NZ_CP060139.1"/>
</dbReference>
<proteinExistence type="inferred from homology"/>
<feature type="active site" description="Proton acceptor" evidence="7">
    <location>
        <position position="293"/>
    </location>
</feature>
<dbReference type="Pfam" id="PF00275">
    <property type="entry name" value="EPSP_synthase"/>
    <property type="match status" value="1"/>
</dbReference>
<keyword evidence="4 7" id="KW-0808">Transferase</keyword>
<dbReference type="PIRSF" id="PIRSF000505">
    <property type="entry name" value="EPSPS"/>
    <property type="match status" value="1"/>
</dbReference>
<dbReference type="InterPro" id="IPR001986">
    <property type="entry name" value="Enolpyruvate_Tfrase_dom"/>
</dbReference>
<organism evidence="9 10">
    <name type="scientific">Croceimicrobium hydrocarbonivorans</name>
    <dbReference type="NCBI Taxonomy" id="2761580"/>
    <lineage>
        <taxon>Bacteria</taxon>
        <taxon>Pseudomonadati</taxon>
        <taxon>Bacteroidota</taxon>
        <taxon>Flavobacteriia</taxon>
        <taxon>Flavobacteriales</taxon>
        <taxon>Owenweeksiaceae</taxon>
        <taxon>Croceimicrobium</taxon>
    </lineage>
</organism>
<comment type="subcellular location">
    <subcellularLocation>
        <location evidence="7">Cytoplasm</location>
    </subcellularLocation>
</comment>
<evidence type="ECO:0000256" key="3">
    <source>
        <dbReference type="ARBA" id="ARBA00022605"/>
    </source>
</evidence>
<dbReference type="CDD" id="cd01556">
    <property type="entry name" value="EPSP_synthase"/>
    <property type="match status" value="1"/>
</dbReference>
<comment type="pathway">
    <text evidence="1 7">Metabolic intermediate biosynthesis; chorismate biosynthesis; chorismate from D-erythrose 4-phosphate and phosphoenolpyruvate: step 6/7.</text>
</comment>
<dbReference type="AlphaFoldDB" id="A0A7H0VHW7"/>
<dbReference type="InterPro" id="IPR036968">
    <property type="entry name" value="Enolpyruvate_Tfrase_sf"/>
</dbReference>
<dbReference type="SUPFAM" id="SSF55205">
    <property type="entry name" value="EPT/RTPC-like"/>
    <property type="match status" value="1"/>
</dbReference>
<comment type="function">
    <text evidence="7">Catalyzes the transfer of the enolpyruvyl moiety of phosphoenolpyruvate (PEP) to the 5-hydroxyl of shikimate-3-phosphate (S3P) to produce enolpyruvyl shikimate-3-phosphate and inorganic phosphate.</text>
</comment>
<dbReference type="EC" id="2.5.1.19" evidence="7"/>
<feature type="binding site" evidence="7">
    <location>
        <position position="320"/>
    </location>
    <ligand>
        <name>3-phosphoshikimate</name>
        <dbReference type="ChEBI" id="CHEBI:145989"/>
    </ligand>
</feature>
<reference evidence="9 10" key="1">
    <citation type="submission" date="2020-08" db="EMBL/GenBank/DDBJ databases">
        <title>Croceimicrobium hydrocarbonivorans gen. nov., sp. nov., a novel marine bacterium isolated from a bacterial consortium that degrades polyethylene terephthalate.</title>
        <authorList>
            <person name="Liu R."/>
        </authorList>
    </citation>
    <scope>NUCLEOTIDE SEQUENCE [LARGE SCALE GENOMIC DNA]</scope>
    <source>
        <strain evidence="9 10">A20-9</strain>
    </source>
</reference>
<feature type="binding site" evidence="7">
    <location>
        <position position="101"/>
    </location>
    <ligand>
        <name>phosphoenolpyruvate</name>
        <dbReference type="ChEBI" id="CHEBI:58702"/>
    </ligand>
</feature>
<dbReference type="GO" id="GO:0009073">
    <property type="term" value="P:aromatic amino acid family biosynthetic process"/>
    <property type="evidence" value="ECO:0007669"/>
    <property type="project" value="UniProtKB-KW"/>
</dbReference>
<dbReference type="PANTHER" id="PTHR21090:SF5">
    <property type="entry name" value="PENTAFUNCTIONAL AROM POLYPEPTIDE"/>
    <property type="match status" value="1"/>
</dbReference>
<evidence type="ECO:0000256" key="5">
    <source>
        <dbReference type="ARBA" id="ARBA00023141"/>
    </source>
</evidence>
<feature type="binding site" evidence="7">
    <location>
        <position position="148"/>
    </location>
    <ligand>
        <name>3-phosphoshikimate</name>
        <dbReference type="ChEBI" id="CHEBI:145989"/>
    </ligand>
</feature>
<accession>A0A7H0VHW7</accession>
<dbReference type="PROSITE" id="PS00885">
    <property type="entry name" value="EPSP_SYNTHASE_2"/>
    <property type="match status" value="1"/>
</dbReference>
<dbReference type="InterPro" id="IPR023193">
    <property type="entry name" value="EPSP_synthase_CS"/>
</dbReference>
<dbReference type="HAMAP" id="MF_00210">
    <property type="entry name" value="EPSP_synth"/>
    <property type="match status" value="1"/>
</dbReference>
<feature type="binding site" evidence="7">
    <location>
        <position position="23"/>
    </location>
    <ligand>
        <name>phosphoenolpyruvate</name>
        <dbReference type="ChEBI" id="CHEBI:58702"/>
    </ligand>
</feature>
<evidence type="ECO:0000256" key="4">
    <source>
        <dbReference type="ARBA" id="ARBA00022679"/>
    </source>
</evidence>
<evidence type="ECO:0000256" key="2">
    <source>
        <dbReference type="ARBA" id="ARBA00009948"/>
    </source>
</evidence>
<evidence type="ECO:0000256" key="7">
    <source>
        <dbReference type="HAMAP-Rule" id="MF_00210"/>
    </source>
</evidence>
<dbReference type="Proteomes" id="UP000516305">
    <property type="component" value="Chromosome"/>
</dbReference>
<feature type="binding site" evidence="7">
    <location>
        <position position="23"/>
    </location>
    <ligand>
        <name>3-phosphoshikimate</name>
        <dbReference type="ChEBI" id="CHEBI:145989"/>
    </ligand>
</feature>
<feature type="binding site" evidence="7">
    <location>
        <position position="149"/>
    </location>
    <ligand>
        <name>phosphoenolpyruvate</name>
        <dbReference type="ChEBI" id="CHEBI:58702"/>
    </ligand>
</feature>
<dbReference type="GO" id="GO:0003866">
    <property type="term" value="F:3-phosphoshikimate 1-carboxyvinyltransferase activity"/>
    <property type="evidence" value="ECO:0007669"/>
    <property type="project" value="UniProtKB-UniRule"/>
</dbReference>
<feature type="binding site" evidence="7">
    <location>
        <position position="28"/>
    </location>
    <ligand>
        <name>3-phosphoshikimate</name>
        <dbReference type="ChEBI" id="CHEBI:145989"/>
    </ligand>
</feature>
<evidence type="ECO:0000313" key="9">
    <source>
        <dbReference type="EMBL" id="QNR25315.1"/>
    </source>
</evidence>
<keyword evidence="5 7" id="KW-0057">Aromatic amino acid biosynthesis</keyword>
<feature type="binding site" evidence="7">
    <location>
        <position position="293"/>
    </location>
    <ligand>
        <name>3-phosphoshikimate</name>
        <dbReference type="ChEBI" id="CHEBI:145989"/>
    </ligand>
</feature>
<keyword evidence="7" id="KW-0963">Cytoplasm</keyword>
<gene>
    <name evidence="7" type="primary">aroA</name>
    <name evidence="9" type="ORF">H4K34_05605</name>
</gene>
<dbReference type="GO" id="GO:0009423">
    <property type="term" value="P:chorismate biosynthetic process"/>
    <property type="evidence" value="ECO:0007669"/>
    <property type="project" value="UniProtKB-UniRule"/>
</dbReference>
<comment type="caution">
    <text evidence="7">Lacks conserved residue(s) required for the propagation of feature annotation.</text>
</comment>
<keyword evidence="10" id="KW-1185">Reference proteome</keyword>
<name>A0A7H0VHW7_9FLAO</name>
<evidence type="ECO:0000259" key="8">
    <source>
        <dbReference type="Pfam" id="PF00275"/>
    </source>
</evidence>
<dbReference type="KEGG" id="chyd:H4K34_05605"/>